<gene>
    <name evidence="2" type="ORF">Q7C36_020964</name>
</gene>
<organism evidence="2 3">
    <name type="scientific">Tachysurus vachellii</name>
    <name type="common">Darkbarbel catfish</name>
    <name type="synonym">Pelteobagrus vachellii</name>
    <dbReference type="NCBI Taxonomy" id="175792"/>
    <lineage>
        <taxon>Eukaryota</taxon>
        <taxon>Metazoa</taxon>
        <taxon>Chordata</taxon>
        <taxon>Craniata</taxon>
        <taxon>Vertebrata</taxon>
        <taxon>Euteleostomi</taxon>
        <taxon>Actinopterygii</taxon>
        <taxon>Neopterygii</taxon>
        <taxon>Teleostei</taxon>
        <taxon>Ostariophysi</taxon>
        <taxon>Siluriformes</taxon>
        <taxon>Bagridae</taxon>
        <taxon>Tachysurus</taxon>
    </lineage>
</organism>
<evidence type="ECO:0000313" key="2">
    <source>
        <dbReference type="EMBL" id="KAK2821621.1"/>
    </source>
</evidence>
<sequence>MEEEKVLEVLEPLRVTTLHRVRAQRKQTLNTMKLEKKTKPHPTGSRSSTRSPGSLPRPPHQSLTPKSDGKPYRTLFRIKTSR</sequence>
<name>A0AA88LR91_TACVA</name>
<comment type="caution">
    <text evidence="2">The sequence shown here is derived from an EMBL/GenBank/DDBJ whole genome shotgun (WGS) entry which is preliminary data.</text>
</comment>
<accession>A0AA88LR91</accession>
<feature type="compositionally biased region" description="Low complexity" evidence="1">
    <location>
        <begin position="42"/>
        <end position="54"/>
    </location>
</feature>
<dbReference type="EMBL" id="JAVHJS010000022">
    <property type="protein sequence ID" value="KAK2821621.1"/>
    <property type="molecule type" value="Genomic_DNA"/>
</dbReference>
<feature type="region of interest" description="Disordered" evidence="1">
    <location>
        <begin position="21"/>
        <end position="82"/>
    </location>
</feature>
<dbReference type="Proteomes" id="UP001187315">
    <property type="component" value="Unassembled WGS sequence"/>
</dbReference>
<reference evidence="2" key="1">
    <citation type="submission" date="2023-08" db="EMBL/GenBank/DDBJ databases">
        <title>Pelteobagrus vachellii genome.</title>
        <authorList>
            <person name="Liu H."/>
        </authorList>
    </citation>
    <scope>NUCLEOTIDE SEQUENCE</scope>
    <source>
        <strain evidence="2">PRFRI_2022a</strain>
        <tissue evidence="2">Muscle</tissue>
    </source>
</reference>
<evidence type="ECO:0000256" key="1">
    <source>
        <dbReference type="SAM" id="MobiDB-lite"/>
    </source>
</evidence>
<dbReference type="AlphaFoldDB" id="A0AA88LR91"/>
<proteinExistence type="predicted"/>
<keyword evidence="3" id="KW-1185">Reference proteome</keyword>
<protein>
    <submittedName>
        <fullName evidence="2">Uncharacterized protein</fullName>
    </submittedName>
</protein>
<evidence type="ECO:0000313" key="3">
    <source>
        <dbReference type="Proteomes" id="UP001187315"/>
    </source>
</evidence>